<feature type="compositionally biased region" description="Low complexity" evidence="1">
    <location>
        <begin position="111"/>
        <end position="121"/>
    </location>
</feature>
<protein>
    <recommendedName>
        <fullName evidence="4">D-alanyl-D-alanine carboxypeptidase</fullName>
    </recommendedName>
</protein>
<evidence type="ECO:0000313" key="3">
    <source>
        <dbReference type="Proteomes" id="UP001499930"/>
    </source>
</evidence>
<feature type="compositionally biased region" description="Acidic residues" evidence="1">
    <location>
        <begin position="7"/>
        <end position="18"/>
    </location>
</feature>
<dbReference type="RefSeq" id="WP_344908413.1">
    <property type="nucleotide sequence ID" value="NZ_BAAAWD010000032.1"/>
</dbReference>
<reference evidence="3" key="1">
    <citation type="journal article" date="2019" name="Int. J. Syst. Evol. Microbiol.">
        <title>The Global Catalogue of Microorganisms (GCM) 10K type strain sequencing project: providing services to taxonomists for standard genome sequencing and annotation.</title>
        <authorList>
            <consortium name="The Broad Institute Genomics Platform"/>
            <consortium name="The Broad Institute Genome Sequencing Center for Infectious Disease"/>
            <person name="Wu L."/>
            <person name="Ma J."/>
        </authorList>
    </citation>
    <scope>NUCLEOTIDE SEQUENCE [LARGE SCALE GENOMIC DNA]</scope>
    <source>
        <strain evidence="3">JCM 3106</strain>
    </source>
</reference>
<evidence type="ECO:0000256" key="1">
    <source>
        <dbReference type="SAM" id="MobiDB-lite"/>
    </source>
</evidence>
<accession>A0ABP6LIG1</accession>
<dbReference type="Proteomes" id="UP001499930">
    <property type="component" value="Unassembled WGS sequence"/>
</dbReference>
<feature type="region of interest" description="Disordered" evidence="1">
    <location>
        <begin position="1"/>
        <end position="142"/>
    </location>
</feature>
<dbReference type="EMBL" id="BAAAWD010000032">
    <property type="protein sequence ID" value="GAA3042466.1"/>
    <property type="molecule type" value="Genomic_DNA"/>
</dbReference>
<organism evidence="2 3">
    <name type="scientific">Streptosporangium longisporum</name>
    <dbReference type="NCBI Taxonomy" id="46187"/>
    <lineage>
        <taxon>Bacteria</taxon>
        <taxon>Bacillati</taxon>
        <taxon>Actinomycetota</taxon>
        <taxon>Actinomycetes</taxon>
        <taxon>Streptosporangiales</taxon>
        <taxon>Streptosporangiaceae</taxon>
        <taxon>Streptosporangium</taxon>
    </lineage>
</organism>
<evidence type="ECO:0008006" key="4">
    <source>
        <dbReference type="Google" id="ProtNLM"/>
    </source>
</evidence>
<gene>
    <name evidence="2" type="ORF">GCM10017559_84410</name>
</gene>
<proteinExistence type="predicted"/>
<feature type="compositionally biased region" description="Acidic residues" evidence="1">
    <location>
        <begin position="101"/>
        <end position="110"/>
    </location>
</feature>
<name>A0ABP6LIG1_9ACTN</name>
<feature type="compositionally biased region" description="Basic and acidic residues" evidence="1">
    <location>
        <begin position="48"/>
        <end position="60"/>
    </location>
</feature>
<sequence length="142" mass="13977">MTQNPEISEETVPSEEAEDQARDGDVPQGTPGADASDQAPPPAGPRGADGESRVVAERSGSDTTFPARPLLADPDDARRVPGEDGPEIEDDSAGEGSGGTDEGDGNDTEITDGGAESAGDAEGSDGADGSGGTAEPEVGPAS</sequence>
<comment type="caution">
    <text evidence="2">The sequence shown here is derived from an EMBL/GenBank/DDBJ whole genome shotgun (WGS) entry which is preliminary data.</text>
</comment>
<feature type="compositionally biased region" description="Acidic residues" evidence="1">
    <location>
        <begin position="84"/>
        <end position="93"/>
    </location>
</feature>
<evidence type="ECO:0000313" key="2">
    <source>
        <dbReference type="EMBL" id="GAA3042466.1"/>
    </source>
</evidence>
<keyword evidence="3" id="KW-1185">Reference proteome</keyword>